<keyword evidence="3" id="KW-0808">Transferase</keyword>
<feature type="transmembrane region" description="Helical" evidence="1">
    <location>
        <begin position="12"/>
        <end position="34"/>
    </location>
</feature>
<sequence length="102" mass="11995">MKKLKQRWDIESNFQLIVILLVFAINGSLSVMLVKPIINFIGISESTTSAFIFWPVRILLMFIVYQVLLIIVGTLFGQHKFFWKMEKKMLMRIGFRKVLEKA</sequence>
<comment type="caution">
    <text evidence="3">The sequence shown here is derived from an EMBL/GenBank/DDBJ whole genome shotgun (WGS) entry which is preliminary data.</text>
</comment>
<feature type="transmembrane region" description="Helical" evidence="1">
    <location>
        <begin position="54"/>
        <end position="77"/>
    </location>
</feature>
<name>A0A6P0UJN4_9FLAO</name>
<gene>
    <name evidence="3" type="ORF">GWK08_04100</name>
</gene>
<dbReference type="AlphaFoldDB" id="A0A6P0UJN4"/>
<dbReference type="EMBL" id="JAABOO010000001">
    <property type="protein sequence ID" value="NER12610.1"/>
    <property type="molecule type" value="Genomic_DNA"/>
</dbReference>
<keyword evidence="1" id="KW-0812">Transmembrane</keyword>
<dbReference type="InterPro" id="IPR046714">
    <property type="entry name" value="DUF6787"/>
</dbReference>
<dbReference type="GO" id="GO:0016740">
    <property type="term" value="F:transferase activity"/>
    <property type="evidence" value="ECO:0007669"/>
    <property type="project" value="UniProtKB-KW"/>
</dbReference>
<evidence type="ECO:0000256" key="1">
    <source>
        <dbReference type="SAM" id="Phobius"/>
    </source>
</evidence>
<feature type="domain" description="DUF6787" evidence="2">
    <location>
        <begin position="18"/>
        <end position="95"/>
    </location>
</feature>
<dbReference type="RefSeq" id="WP_163605624.1">
    <property type="nucleotide sequence ID" value="NZ_JAABOO010000001.1"/>
</dbReference>
<reference evidence="3 4" key="1">
    <citation type="submission" date="2020-01" db="EMBL/GenBank/DDBJ databases">
        <title>Leptobacterium flavescens.</title>
        <authorList>
            <person name="Wang G."/>
        </authorList>
    </citation>
    <scope>NUCLEOTIDE SEQUENCE [LARGE SCALE GENOMIC DNA]</scope>
    <source>
        <strain evidence="3 4">KCTC 22160</strain>
    </source>
</reference>
<keyword evidence="4" id="KW-1185">Reference proteome</keyword>
<evidence type="ECO:0000313" key="4">
    <source>
        <dbReference type="Proteomes" id="UP000468581"/>
    </source>
</evidence>
<keyword evidence="1" id="KW-1133">Transmembrane helix</keyword>
<dbReference type="Pfam" id="PF20584">
    <property type="entry name" value="DUF6787"/>
    <property type="match status" value="1"/>
</dbReference>
<keyword evidence="1" id="KW-0472">Membrane</keyword>
<dbReference type="Proteomes" id="UP000468581">
    <property type="component" value="Unassembled WGS sequence"/>
</dbReference>
<accession>A0A6P0UJN4</accession>
<protein>
    <submittedName>
        <fullName evidence="3">Diacylglyceryl transferase</fullName>
    </submittedName>
</protein>
<evidence type="ECO:0000259" key="2">
    <source>
        <dbReference type="Pfam" id="PF20584"/>
    </source>
</evidence>
<organism evidence="3 4">
    <name type="scientific">Leptobacterium flavescens</name>
    <dbReference type="NCBI Taxonomy" id="472055"/>
    <lineage>
        <taxon>Bacteria</taxon>
        <taxon>Pseudomonadati</taxon>
        <taxon>Bacteroidota</taxon>
        <taxon>Flavobacteriia</taxon>
        <taxon>Flavobacteriales</taxon>
        <taxon>Flavobacteriaceae</taxon>
        <taxon>Leptobacterium</taxon>
    </lineage>
</organism>
<evidence type="ECO:0000313" key="3">
    <source>
        <dbReference type="EMBL" id="NER12610.1"/>
    </source>
</evidence>
<proteinExistence type="predicted"/>